<comment type="pathway">
    <text evidence="1">Aromatic compound metabolism; phenylpropanoid biosynthesis.</text>
</comment>
<dbReference type="InterPro" id="IPR001509">
    <property type="entry name" value="Epimerase_deHydtase"/>
</dbReference>
<gene>
    <name evidence="8" type="ORF">M6B38_267045</name>
</gene>
<dbReference type="SUPFAM" id="SSF51735">
    <property type="entry name" value="NAD(P)-binding Rossmann-fold domains"/>
    <property type="match status" value="1"/>
</dbReference>
<keyword evidence="3" id="KW-0560">Oxidoreductase</keyword>
<dbReference type="GO" id="GO:0016616">
    <property type="term" value="F:oxidoreductase activity, acting on the CH-OH group of donors, NAD or NADP as acceptor"/>
    <property type="evidence" value="ECO:0007669"/>
    <property type="project" value="TreeGrafter"/>
</dbReference>
<dbReference type="EC" id="1.2.1.44" evidence="6"/>
<dbReference type="Proteomes" id="UP001140949">
    <property type="component" value="Unassembled WGS sequence"/>
</dbReference>
<evidence type="ECO:0000256" key="2">
    <source>
        <dbReference type="ARBA" id="ARBA00022857"/>
    </source>
</evidence>
<dbReference type="EMBL" id="JANAVB010003399">
    <property type="protein sequence ID" value="KAJ6849827.1"/>
    <property type="molecule type" value="Genomic_DNA"/>
</dbReference>
<dbReference type="PANTHER" id="PTHR10366:SF661">
    <property type="entry name" value="OS09G0127300 PROTEIN"/>
    <property type="match status" value="1"/>
</dbReference>
<evidence type="ECO:0000256" key="3">
    <source>
        <dbReference type="ARBA" id="ARBA00023002"/>
    </source>
</evidence>
<dbReference type="PANTHER" id="PTHR10366">
    <property type="entry name" value="NAD DEPENDENT EPIMERASE/DEHYDRATASE"/>
    <property type="match status" value="1"/>
</dbReference>
<evidence type="ECO:0000256" key="5">
    <source>
        <dbReference type="ARBA" id="ARBA00023445"/>
    </source>
</evidence>
<dbReference type="GO" id="GO:0016621">
    <property type="term" value="F:cinnamoyl-CoA reductase activity"/>
    <property type="evidence" value="ECO:0007669"/>
    <property type="project" value="UniProtKB-EC"/>
</dbReference>
<feature type="domain" description="NAD-dependent epimerase/dehydratase" evidence="7">
    <location>
        <begin position="15"/>
        <end position="247"/>
    </location>
</feature>
<proteinExistence type="inferred from homology"/>
<evidence type="ECO:0000313" key="9">
    <source>
        <dbReference type="Proteomes" id="UP001140949"/>
    </source>
</evidence>
<dbReference type="CDD" id="cd08958">
    <property type="entry name" value="FR_SDR_e"/>
    <property type="match status" value="1"/>
</dbReference>
<dbReference type="AlphaFoldDB" id="A0AAX6IAE4"/>
<evidence type="ECO:0000256" key="1">
    <source>
        <dbReference type="ARBA" id="ARBA00004928"/>
    </source>
</evidence>
<comment type="similarity">
    <text evidence="5">Belongs to the NAD(P)-dependent epimerase/dehydratase family. Dihydroflavonol-4-reductase subfamily.</text>
</comment>
<sequence length="325" mass="35790">MPPFRAPVNGHGRTVCVTGAGGFVASWLVKLLLERGYNVRGTVRSPDDPKNAHLKALEGAADRLILCKADVLNYESLRAAIEGCDGIFHTACPVGPDDLKMVEPIITGTKNVLDAAADTGVHRVVFTSSIGAVYMDPNRDPQAVVDESYWSDVEYCFNTKYWYCYAKTVAERAAWKIAAERDLNLVVVNPVLVVGPLLQPTVNASIEHLMKYLTGSAKTYANAVQAYVDVRDVAAAHLAVYENPSAEGRYICAESMLHRGDLVRILAELFPEYPVPTKCSDVVNPPRKGYKFSTRRLEDLGIKFTPVEQCLYETIKNLKEKGLLP</sequence>
<keyword evidence="2" id="KW-0521">NADP</keyword>
<dbReference type="InterPro" id="IPR050425">
    <property type="entry name" value="NAD(P)_dehydrat-like"/>
</dbReference>
<dbReference type="InterPro" id="IPR036291">
    <property type="entry name" value="NAD(P)-bd_dom_sf"/>
</dbReference>
<evidence type="ECO:0000256" key="4">
    <source>
        <dbReference type="ARBA" id="ARBA00023157"/>
    </source>
</evidence>
<protein>
    <recommendedName>
        <fullName evidence="6">cinnamoyl-CoA reductase</fullName>
        <ecNumber evidence="6">1.2.1.44</ecNumber>
    </recommendedName>
</protein>
<evidence type="ECO:0000313" key="8">
    <source>
        <dbReference type="EMBL" id="KAJ6849827.1"/>
    </source>
</evidence>
<dbReference type="FunFam" id="3.40.50.720:FF:000199">
    <property type="entry name" value="Cinnamoyl-CoA reductase 1"/>
    <property type="match status" value="1"/>
</dbReference>
<evidence type="ECO:0000259" key="7">
    <source>
        <dbReference type="Pfam" id="PF01370"/>
    </source>
</evidence>
<dbReference type="Gene3D" id="3.40.50.720">
    <property type="entry name" value="NAD(P)-binding Rossmann-like Domain"/>
    <property type="match status" value="1"/>
</dbReference>
<accession>A0AAX6IAE4</accession>
<organism evidence="8 9">
    <name type="scientific">Iris pallida</name>
    <name type="common">Sweet iris</name>
    <dbReference type="NCBI Taxonomy" id="29817"/>
    <lineage>
        <taxon>Eukaryota</taxon>
        <taxon>Viridiplantae</taxon>
        <taxon>Streptophyta</taxon>
        <taxon>Embryophyta</taxon>
        <taxon>Tracheophyta</taxon>
        <taxon>Spermatophyta</taxon>
        <taxon>Magnoliopsida</taxon>
        <taxon>Liliopsida</taxon>
        <taxon>Asparagales</taxon>
        <taxon>Iridaceae</taxon>
        <taxon>Iridoideae</taxon>
        <taxon>Irideae</taxon>
        <taxon>Iris</taxon>
    </lineage>
</organism>
<comment type="caution">
    <text evidence="8">The sequence shown here is derived from an EMBL/GenBank/DDBJ whole genome shotgun (WGS) entry which is preliminary data.</text>
</comment>
<keyword evidence="9" id="KW-1185">Reference proteome</keyword>
<reference evidence="8" key="2">
    <citation type="submission" date="2023-04" db="EMBL/GenBank/DDBJ databases">
        <authorList>
            <person name="Bruccoleri R.E."/>
            <person name="Oakeley E.J."/>
            <person name="Faust A.-M."/>
            <person name="Dessus-Babus S."/>
            <person name="Altorfer M."/>
            <person name="Burckhardt D."/>
            <person name="Oertli M."/>
            <person name="Naumann U."/>
            <person name="Petersen F."/>
            <person name="Wong J."/>
        </authorList>
    </citation>
    <scope>NUCLEOTIDE SEQUENCE</scope>
    <source>
        <strain evidence="8">GSM-AAB239-AS_SAM_17_03QT</strain>
        <tissue evidence="8">Leaf</tissue>
    </source>
</reference>
<reference evidence="8" key="1">
    <citation type="journal article" date="2023" name="GigaByte">
        <title>Genome assembly of the bearded iris, Iris pallida Lam.</title>
        <authorList>
            <person name="Bruccoleri R.E."/>
            <person name="Oakeley E.J."/>
            <person name="Faust A.M.E."/>
            <person name="Altorfer M."/>
            <person name="Dessus-Babus S."/>
            <person name="Burckhardt D."/>
            <person name="Oertli M."/>
            <person name="Naumann U."/>
            <person name="Petersen F."/>
            <person name="Wong J."/>
        </authorList>
    </citation>
    <scope>NUCLEOTIDE SEQUENCE</scope>
    <source>
        <strain evidence="8">GSM-AAB239-AS_SAM_17_03QT</strain>
    </source>
</reference>
<evidence type="ECO:0000256" key="6">
    <source>
        <dbReference type="ARBA" id="ARBA00067006"/>
    </source>
</evidence>
<name>A0AAX6IAE4_IRIPA</name>
<dbReference type="Pfam" id="PF01370">
    <property type="entry name" value="Epimerase"/>
    <property type="match status" value="1"/>
</dbReference>
<keyword evidence="4" id="KW-1015">Disulfide bond</keyword>